<name>A0A0W8FGU0_9ZZZZ</name>
<protein>
    <submittedName>
        <fullName evidence="1">Uncharacterized protein</fullName>
    </submittedName>
</protein>
<evidence type="ECO:0000313" key="1">
    <source>
        <dbReference type="EMBL" id="KUG20120.1"/>
    </source>
</evidence>
<dbReference type="EMBL" id="LNQE01001223">
    <property type="protein sequence ID" value="KUG20120.1"/>
    <property type="molecule type" value="Genomic_DNA"/>
</dbReference>
<dbReference type="AlphaFoldDB" id="A0A0W8FGU0"/>
<gene>
    <name evidence="1" type="ORF">ASZ90_010143</name>
</gene>
<comment type="caution">
    <text evidence="1">The sequence shown here is derived from an EMBL/GenBank/DDBJ whole genome shotgun (WGS) entry which is preliminary data.</text>
</comment>
<sequence length="494" mass="53825">MDRTQLDEDVERVEPGVLGNCPGNDLHGFGKGLDRHLGAASDTGRIGAEAACDLHLCCAAARQERTVLYHSRDDADRVPDRAIHLRNDVLGAAAEDDGDRLRIPALRDEDHILARDLPLLDKPRFSKLPGRDGVNGPHDRAAGRTGEFLHIALLDAAGGEDPRPCKVVLGEVIDALLAEEDVCAALDDMVDDGPNHLLLFVDESLELVGAADPDLGIDPGLLELDRGVQEQDPGGLDLFGHAGVDTLLLDHHAVDDLGVLNGSPDLLLDPDVPVIDASVLARDHTDGFYGEVAEFLLRPFGSLAGHGGRCDLFEHAGVVRVHPHRVFFEDLLRPLYRLPVSLRNDGRVDVLLDEVFGLLQKLACKHDGGGGPVADLLIKAAGHLDHHLRGGVLDLHPLQDGNPVVRYHDIPDGIDEHLIHSRRPDRRLDRACDGFGRGNISPLGVAPLGALGPFPQHDYGLISLILYWLHWYPPVSCKRRFDILYKTFQPGQRK</sequence>
<organism evidence="1">
    <name type="scientific">hydrocarbon metagenome</name>
    <dbReference type="NCBI Taxonomy" id="938273"/>
    <lineage>
        <taxon>unclassified sequences</taxon>
        <taxon>metagenomes</taxon>
        <taxon>ecological metagenomes</taxon>
    </lineage>
</organism>
<accession>A0A0W8FGU0</accession>
<proteinExistence type="predicted"/>
<reference evidence="1" key="1">
    <citation type="journal article" date="2015" name="Proc. Natl. Acad. Sci. U.S.A.">
        <title>Networks of energetic and metabolic interactions define dynamics in microbial communities.</title>
        <authorList>
            <person name="Embree M."/>
            <person name="Liu J.K."/>
            <person name="Al-Bassam M.M."/>
            <person name="Zengler K."/>
        </authorList>
    </citation>
    <scope>NUCLEOTIDE SEQUENCE</scope>
</reference>